<keyword evidence="4" id="KW-0539">Nucleus</keyword>
<dbReference type="AlphaFoldDB" id="A0A9P0YK86"/>
<dbReference type="Gene3D" id="2.40.50.430">
    <property type="match status" value="1"/>
</dbReference>
<dbReference type="GO" id="GO:0043625">
    <property type="term" value="C:delta DNA polymerase complex"/>
    <property type="evidence" value="ECO:0007669"/>
    <property type="project" value="TreeGrafter"/>
</dbReference>
<comment type="subcellular location">
    <subcellularLocation>
        <location evidence="1">Nucleus</location>
    </subcellularLocation>
</comment>
<evidence type="ECO:0000313" key="8">
    <source>
        <dbReference type="Proteomes" id="UP001152484"/>
    </source>
</evidence>
<accession>A0A9P0YK86</accession>
<dbReference type="InterPro" id="IPR024826">
    <property type="entry name" value="DNA_pol_delta/II_ssu"/>
</dbReference>
<dbReference type="EMBL" id="CAMAPE010000004">
    <property type="protein sequence ID" value="CAH9063083.1"/>
    <property type="molecule type" value="Genomic_DNA"/>
</dbReference>
<protein>
    <recommendedName>
        <fullName evidence="9">DNA polymerase delta small subunit</fullName>
    </recommendedName>
</protein>
<gene>
    <name evidence="7" type="ORF">CEURO_LOCUS2004</name>
</gene>
<dbReference type="PANTHER" id="PTHR10416">
    <property type="entry name" value="DNA POLYMERASE DELTA SUBUNIT 2"/>
    <property type="match status" value="1"/>
</dbReference>
<organism evidence="7 8">
    <name type="scientific">Cuscuta europaea</name>
    <name type="common">European dodder</name>
    <dbReference type="NCBI Taxonomy" id="41803"/>
    <lineage>
        <taxon>Eukaryota</taxon>
        <taxon>Viridiplantae</taxon>
        <taxon>Streptophyta</taxon>
        <taxon>Embryophyta</taxon>
        <taxon>Tracheophyta</taxon>
        <taxon>Spermatophyta</taxon>
        <taxon>Magnoliopsida</taxon>
        <taxon>eudicotyledons</taxon>
        <taxon>Gunneridae</taxon>
        <taxon>Pentapetalae</taxon>
        <taxon>asterids</taxon>
        <taxon>lamiids</taxon>
        <taxon>Solanales</taxon>
        <taxon>Convolvulaceae</taxon>
        <taxon>Cuscuteae</taxon>
        <taxon>Cuscuta</taxon>
        <taxon>Cuscuta subgen. Cuscuta</taxon>
    </lineage>
</organism>
<evidence type="ECO:0000256" key="2">
    <source>
        <dbReference type="ARBA" id="ARBA00006035"/>
    </source>
</evidence>
<feature type="domain" description="DNA polymerase alpha/delta/epsilon subunit B" evidence="5">
    <location>
        <begin position="137"/>
        <end position="346"/>
    </location>
</feature>
<dbReference type="CDD" id="cd07387">
    <property type="entry name" value="MPP_PolD2_C"/>
    <property type="match status" value="1"/>
</dbReference>
<dbReference type="GO" id="GO:1902969">
    <property type="term" value="P:mitotic DNA replication"/>
    <property type="evidence" value="ECO:0007669"/>
    <property type="project" value="UniProtKB-ARBA"/>
</dbReference>
<evidence type="ECO:0000259" key="6">
    <source>
        <dbReference type="Pfam" id="PF18018"/>
    </source>
</evidence>
<dbReference type="OrthoDB" id="3763at2759"/>
<dbReference type="Proteomes" id="UP001152484">
    <property type="component" value="Unassembled WGS sequence"/>
</dbReference>
<evidence type="ECO:0000256" key="1">
    <source>
        <dbReference type="ARBA" id="ARBA00004123"/>
    </source>
</evidence>
<dbReference type="Gene3D" id="3.60.21.50">
    <property type="match status" value="1"/>
</dbReference>
<dbReference type="Pfam" id="PF18018">
    <property type="entry name" value="DNA_pol_D_N"/>
    <property type="match status" value="1"/>
</dbReference>
<dbReference type="InterPro" id="IPR040663">
    <property type="entry name" value="DNA_pol_D_N"/>
</dbReference>
<sequence>MRTLLYSLLPNWKPHLPVCNVLGLEEGKECIMVGTLYKHMKLKPCVLDEYSKGRNSAQILQSQTFMHPDDSLVLEDESGRVKLSGSLLVPSTYVTGLVVAIHGKETTAGDFLVEDVLEAGLAEQVERPFQLDEDKYVVFVSGLRVGSSTSNPLQFQLFIDHITGHLGDEKDQNIASKIVQVVIAGNSVEIPSGLLNGQNIGSKDQSKLSEPIKELDIMLTQIASGIPLDVMPGPSDPANFSLPQQRLHRCLFPGSSTYNTFRSCTNPHCFELDKIRFLGTSGQNIDDLNKYSEAKDKLEFMERTLKWRHLAPTAPNTLGCYPYDDRDPFFIESCPHVYFVGNQDEYDTRLIKGSEGQVVRLICIPRFAETGVAVVLNMRNLECYTLSIGAQITI</sequence>
<comment type="similarity">
    <text evidence="2">Belongs to the DNA polymerase delta/II small subunit family.</text>
</comment>
<proteinExistence type="inferred from homology"/>
<dbReference type="GO" id="GO:0006271">
    <property type="term" value="P:DNA strand elongation involved in DNA replication"/>
    <property type="evidence" value="ECO:0007669"/>
    <property type="project" value="TreeGrafter"/>
</dbReference>
<dbReference type="InterPro" id="IPR007185">
    <property type="entry name" value="DNA_pol_a/d/e_bsu"/>
</dbReference>
<keyword evidence="3" id="KW-0235">DNA replication</keyword>
<comment type="caution">
    <text evidence="7">The sequence shown here is derived from an EMBL/GenBank/DDBJ whole genome shotgun (WGS) entry which is preliminary data.</text>
</comment>
<dbReference type="InterPro" id="IPR041863">
    <property type="entry name" value="PolD2_C"/>
</dbReference>
<reference evidence="7" key="1">
    <citation type="submission" date="2022-07" db="EMBL/GenBank/DDBJ databases">
        <authorList>
            <person name="Macas J."/>
            <person name="Novak P."/>
            <person name="Neumann P."/>
        </authorList>
    </citation>
    <scope>NUCLEOTIDE SEQUENCE</scope>
</reference>
<dbReference type="Pfam" id="PF04042">
    <property type="entry name" value="DNA_pol_E_B"/>
    <property type="match status" value="1"/>
</dbReference>
<evidence type="ECO:0008006" key="9">
    <source>
        <dbReference type="Google" id="ProtNLM"/>
    </source>
</evidence>
<evidence type="ECO:0000256" key="3">
    <source>
        <dbReference type="ARBA" id="ARBA00022705"/>
    </source>
</evidence>
<dbReference type="PANTHER" id="PTHR10416:SF0">
    <property type="entry name" value="DNA POLYMERASE DELTA SUBUNIT 2"/>
    <property type="match status" value="1"/>
</dbReference>
<feature type="domain" description="DNA polymerase delta subunit OB-fold" evidence="6">
    <location>
        <begin position="9"/>
        <end position="116"/>
    </location>
</feature>
<name>A0A9P0YK86_CUSEU</name>
<dbReference type="FunFam" id="3.60.21.50:FF:000002">
    <property type="entry name" value="DNA polymerase delta small subunit"/>
    <property type="match status" value="1"/>
</dbReference>
<evidence type="ECO:0000313" key="7">
    <source>
        <dbReference type="EMBL" id="CAH9063083.1"/>
    </source>
</evidence>
<evidence type="ECO:0000256" key="4">
    <source>
        <dbReference type="ARBA" id="ARBA00023242"/>
    </source>
</evidence>
<evidence type="ECO:0000259" key="5">
    <source>
        <dbReference type="Pfam" id="PF04042"/>
    </source>
</evidence>
<dbReference type="GO" id="GO:0003677">
    <property type="term" value="F:DNA binding"/>
    <property type="evidence" value="ECO:0007669"/>
    <property type="project" value="InterPro"/>
</dbReference>
<keyword evidence="8" id="KW-1185">Reference proteome</keyword>